<dbReference type="AlphaFoldDB" id="A0A9P9BL05"/>
<sequence>MSLHTWIRPPGSPFGHLLHVPRWAAITAALGGSLVVVPVLWLRYWKRVFDLRTVTEGSVTRVTTRGKSELPWRVGEVLGHKGDGDSDCNNPNSGNDEAALSAGEAFTDVEYIVARERVVSHPIDVRSIRHEFRRKGYTTATTSDDNDDDNSIHIVSSSMHSDDPSSLFSPAELGEILDLDALVNAYLRTTMTLFAVYTPQAYAMRLHPAVRRHVGGRLRRGREIGTSGGSAGPTTAAAAAAAVSERYPGLDAEGEEVPARVTFTREYIAQCDFVPGDRVCGVYVVEQRRRTGSGIRVVLRLSPPGGKDEWKDAPSGVLDLGIEEVDHEGHDDDDDDDALTVHGGEESKDGGNQSEILMTAKTGRARKMRFVNETVLWRAKDERPVFLEAQLGRWMHSLMAAWFVVGGSEAVTVSSL</sequence>
<keyword evidence="2" id="KW-1133">Transmembrane helix</keyword>
<name>A0A9P9BL05_9PEZI</name>
<feature type="region of interest" description="Disordered" evidence="1">
    <location>
        <begin position="327"/>
        <end position="353"/>
    </location>
</feature>
<evidence type="ECO:0000256" key="1">
    <source>
        <dbReference type="SAM" id="MobiDB-lite"/>
    </source>
</evidence>
<protein>
    <submittedName>
        <fullName evidence="3">Uncharacterized protein</fullName>
    </submittedName>
</protein>
<organism evidence="3 4">
    <name type="scientific">Microdochium trichocladiopsis</name>
    <dbReference type="NCBI Taxonomy" id="1682393"/>
    <lineage>
        <taxon>Eukaryota</taxon>
        <taxon>Fungi</taxon>
        <taxon>Dikarya</taxon>
        <taxon>Ascomycota</taxon>
        <taxon>Pezizomycotina</taxon>
        <taxon>Sordariomycetes</taxon>
        <taxon>Xylariomycetidae</taxon>
        <taxon>Xylariales</taxon>
        <taxon>Microdochiaceae</taxon>
        <taxon>Microdochium</taxon>
    </lineage>
</organism>
<evidence type="ECO:0000313" key="3">
    <source>
        <dbReference type="EMBL" id="KAH7027577.1"/>
    </source>
</evidence>
<dbReference type="RefSeq" id="XP_046010376.1">
    <property type="nucleotide sequence ID" value="XM_046154464.1"/>
</dbReference>
<comment type="caution">
    <text evidence="3">The sequence shown here is derived from an EMBL/GenBank/DDBJ whole genome shotgun (WGS) entry which is preliminary data.</text>
</comment>
<keyword evidence="4" id="KW-1185">Reference proteome</keyword>
<feature type="transmembrane region" description="Helical" evidence="2">
    <location>
        <begin position="20"/>
        <end position="42"/>
    </location>
</feature>
<accession>A0A9P9BL05</accession>
<reference evidence="3" key="1">
    <citation type="journal article" date="2021" name="Nat. Commun.">
        <title>Genetic determinants of endophytism in the Arabidopsis root mycobiome.</title>
        <authorList>
            <person name="Mesny F."/>
            <person name="Miyauchi S."/>
            <person name="Thiergart T."/>
            <person name="Pickel B."/>
            <person name="Atanasova L."/>
            <person name="Karlsson M."/>
            <person name="Huettel B."/>
            <person name="Barry K.W."/>
            <person name="Haridas S."/>
            <person name="Chen C."/>
            <person name="Bauer D."/>
            <person name="Andreopoulos W."/>
            <person name="Pangilinan J."/>
            <person name="LaButti K."/>
            <person name="Riley R."/>
            <person name="Lipzen A."/>
            <person name="Clum A."/>
            <person name="Drula E."/>
            <person name="Henrissat B."/>
            <person name="Kohler A."/>
            <person name="Grigoriev I.V."/>
            <person name="Martin F.M."/>
            <person name="Hacquard S."/>
        </authorList>
    </citation>
    <scope>NUCLEOTIDE SEQUENCE</scope>
    <source>
        <strain evidence="3">MPI-CAGE-CH-0230</strain>
    </source>
</reference>
<evidence type="ECO:0000313" key="4">
    <source>
        <dbReference type="Proteomes" id="UP000756346"/>
    </source>
</evidence>
<dbReference type="GeneID" id="70184010"/>
<keyword evidence="2" id="KW-0472">Membrane</keyword>
<dbReference type="Proteomes" id="UP000756346">
    <property type="component" value="Unassembled WGS sequence"/>
</dbReference>
<feature type="compositionally biased region" description="Acidic residues" evidence="1">
    <location>
        <begin position="327"/>
        <end position="338"/>
    </location>
</feature>
<keyword evidence="2" id="KW-0812">Transmembrane</keyword>
<proteinExistence type="predicted"/>
<gene>
    <name evidence="3" type="ORF">B0I36DRAFT_327398</name>
</gene>
<evidence type="ECO:0000256" key="2">
    <source>
        <dbReference type="SAM" id="Phobius"/>
    </source>
</evidence>
<dbReference type="EMBL" id="JAGTJQ010000007">
    <property type="protein sequence ID" value="KAH7027577.1"/>
    <property type="molecule type" value="Genomic_DNA"/>
</dbReference>
<dbReference type="OrthoDB" id="5599753at2759"/>